<feature type="transmembrane region" description="Helical" evidence="17">
    <location>
        <begin position="255"/>
        <end position="272"/>
    </location>
</feature>
<dbReference type="OrthoDB" id="9808289at2"/>
<evidence type="ECO:0000256" key="8">
    <source>
        <dbReference type="ARBA" id="ARBA00022960"/>
    </source>
</evidence>
<dbReference type="STRING" id="229921.ADN01_04125"/>
<evidence type="ECO:0000256" key="13">
    <source>
        <dbReference type="ARBA" id="ARBA00023316"/>
    </source>
</evidence>
<evidence type="ECO:0000313" key="19">
    <source>
        <dbReference type="Proteomes" id="UP000050501"/>
    </source>
</evidence>
<evidence type="ECO:0000256" key="14">
    <source>
        <dbReference type="ARBA" id="ARBA00032707"/>
    </source>
</evidence>
<comment type="subcellular location">
    <subcellularLocation>
        <location evidence="1 17">Cell membrane</location>
        <topology evidence="1 17">Multi-pass membrane protein</topology>
    </subcellularLocation>
</comment>
<comment type="caution">
    <text evidence="18">The sequence shown here is derived from an EMBL/GenBank/DDBJ whole genome shotgun (WGS) entry which is preliminary data.</text>
</comment>
<dbReference type="GO" id="GO:0071555">
    <property type="term" value="P:cell wall organization"/>
    <property type="evidence" value="ECO:0007669"/>
    <property type="project" value="UniProtKB-KW"/>
</dbReference>
<keyword evidence="9 17" id="KW-0573">Peptidoglycan synthesis</keyword>
<feature type="transmembrane region" description="Helical" evidence="17">
    <location>
        <begin position="90"/>
        <end position="108"/>
    </location>
</feature>
<evidence type="ECO:0000256" key="17">
    <source>
        <dbReference type="HAMAP-Rule" id="MF_01006"/>
    </source>
</evidence>
<evidence type="ECO:0000256" key="11">
    <source>
        <dbReference type="ARBA" id="ARBA00023136"/>
    </source>
</evidence>
<keyword evidence="8 17" id="KW-0133">Cell shape</keyword>
<dbReference type="GO" id="GO:0008360">
    <property type="term" value="P:regulation of cell shape"/>
    <property type="evidence" value="ECO:0007669"/>
    <property type="project" value="UniProtKB-KW"/>
</dbReference>
<evidence type="ECO:0000256" key="10">
    <source>
        <dbReference type="ARBA" id="ARBA00022989"/>
    </source>
</evidence>
<evidence type="ECO:0000256" key="16">
    <source>
        <dbReference type="ARBA" id="ARBA00047594"/>
    </source>
</evidence>
<sequence>MTLWQSILLGIVQGITEFLPVSSSGHLVLVPFLLGWKIPTDQAFIFDVLVQIGTLLAVIVYFWRDLWAILRGLYRAALHRSLTDEPDARLGLLLILATIPAGLAGLLLKDLVEQAFGSPRATGFFLLITAVLLWVAETVGKRSRPLTSLTWKDALWIGAAQALSIFPGISRSGSTIAAGVSRHFQRADAGRFSFLMMIPVMSAAGLLSFLDLLEAPNFTSFLPIVLAGFITSAVVGYACIAWLLRFLNRNSLKGFAYYCLGAGLLLILWTYVI</sequence>
<keyword evidence="12 17" id="KW-0046">Antibiotic resistance</keyword>
<dbReference type="Proteomes" id="UP000050501">
    <property type="component" value="Unassembled WGS sequence"/>
</dbReference>
<keyword evidence="11 17" id="KW-0472">Membrane</keyword>
<name>A0A0P6XUG3_9CHLR</name>
<evidence type="ECO:0000256" key="3">
    <source>
        <dbReference type="ARBA" id="ARBA00012374"/>
    </source>
</evidence>
<dbReference type="EC" id="3.6.1.27" evidence="3 17"/>
<dbReference type="PANTHER" id="PTHR30622">
    <property type="entry name" value="UNDECAPRENYL-DIPHOSPHATASE"/>
    <property type="match status" value="1"/>
</dbReference>
<dbReference type="NCBIfam" id="TIGR00753">
    <property type="entry name" value="undec_PP_bacA"/>
    <property type="match status" value="1"/>
</dbReference>
<feature type="transmembrane region" description="Helical" evidence="17">
    <location>
        <begin position="222"/>
        <end position="243"/>
    </location>
</feature>
<dbReference type="GO" id="GO:0009252">
    <property type="term" value="P:peptidoglycan biosynthetic process"/>
    <property type="evidence" value="ECO:0007669"/>
    <property type="project" value="UniProtKB-KW"/>
</dbReference>
<evidence type="ECO:0000256" key="7">
    <source>
        <dbReference type="ARBA" id="ARBA00022801"/>
    </source>
</evidence>
<keyword evidence="19" id="KW-1185">Reference proteome</keyword>
<evidence type="ECO:0000313" key="18">
    <source>
        <dbReference type="EMBL" id="KPL88091.1"/>
    </source>
</evidence>
<keyword evidence="13 17" id="KW-0961">Cell wall biogenesis/degradation</keyword>
<comment type="miscellaneous">
    <text evidence="17">Bacitracin is thought to be involved in the inhibition of peptidoglycan synthesis by sequestering undecaprenyl diphosphate, thereby reducing the pool of lipid carrier available.</text>
</comment>
<gene>
    <name evidence="17" type="primary">uppP</name>
    <name evidence="18" type="ORF">ADN01_04125</name>
</gene>
<feature type="transmembrane region" description="Helical" evidence="17">
    <location>
        <begin position="43"/>
        <end position="63"/>
    </location>
</feature>
<dbReference type="AlphaFoldDB" id="A0A0P6XUG3"/>
<dbReference type="RefSeq" id="WP_062418931.1">
    <property type="nucleotide sequence ID" value="NZ_DF967974.1"/>
</dbReference>
<dbReference type="InterPro" id="IPR003824">
    <property type="entry name" value="UppP"/>
</dbReference>
<dbReference type="HAMAP" id="MF_01006">
    <property type="entry name" value="Undec_diphosphatase"/>
    <property type="match status" value="1"/>
</dbReference>
<keyword evidence="5 17" id="KW-1003">Cell membrane</keyword>
<accession>A0A0P6XUG3</accession>
<protein>
    <recommendedName>
        <fullName evidence="4 17">Undecaprenyl-diphosphatase</fullName>
        <ecNumber evidence="3 17">3.6.1.27</ecNumber>
    </recommendedName>
    <alternativeName>
        <fullName evidence="15 17">Bacitracin resistance protein</fullName>
    </alternativeName>
    <alternativeName>
        <fullName evidence="14 17">Undecaprenyl pyrophosphate phosphatase</fullName>
    </alternativeName>
</protein>
<proteinExistence type="inferred from homology"/>
<dbReference type="GO" id="GO:0046677">
    <property type="term" value="P:response to antibiotic"/>
    <property type="evidence" value="ECO:0007669"/>
    <property type="project" value="UniProtKB-UniRule"/>
</dbReference>
<feature type="transmembrane region" description="Helical" evidence="17">
    <location>
        <begin position="192"/>
        <end position="210"/>
    </location>
</feature>
<organism evidence="18 19">
    <name type="scientific">Levilinea saccharolytica</name>
    <dbReference type="NCBI Taxonomy" id="229921"/>
    <lineage>
        <taxon>Bacteria</taxon>
        <taxon>Bacillati</taxon>
        <taxon>Chloroflexota</taxon>
        <taxon>Anaerolineae</taxon>
        <taxon>Anaerolineales</taxon>
        <taxon>Anaerolineaceae</taxon>
        <taxon>Levilinea</taxon>
    </lineage>
</organism>
<evidence type="ECO:0000256" key="4">
    <source>
        <dbReference type="ARBA" id="ARBA00021581"/>
    </source>
</evidence>
<evidence type="ECO:0000256" key="12">
    <source>
        <dbReference type="ARBA" id="ARBA00023251"/>
    </source>
</evidence>
<feature type="transmembrane region" description="Helical" evidence="17">
    <location>
        <begin position="120"/>
        <end position="136"/>
    </location>
</feature>
<dbReference type="GO" id="GO:0005886">
    <property type="term" value="C:plasma membrane"/>
    <property type="evidence" value="ECO:0007669"/>
    <property type="project" value="UniProtKB-SubCell"/>
</dbReference>
<evidence type="ECO:0000256" key="6">
    <source>
        <dbReference type="ARBA" id="ARBA00022692"/>
    </source>
</evidence>
<keyword evidence="10 17" id="KW-1133">Transmembrane helix</keyword>
<evidence type="ECO:0000256" key="15">
    <source>
        <dbReference type="ARBA" id="ARBA00032932"/>
    </source>
</evidence>
<comment type="catalytic activity">
    <reaction evidence="16 17">
        <text>di-trans,octa-cis-undecaprenyl diphosphate + H2O = di-trans,octa-cis-undecaprenyl phosphate + phosphate + H(+)</text>
        <dbReference type="Rhea" id="RHEA:28094"/>
        <dbReference type="ChEBI" id="CHEBI:15377"/>
        <dbReference type="ChEBI" id="CHEBI:15378"/>
        <dbReference type="ChEBI" id="CHEBI:43474"/>
        <dbReference type="ChEBI" id="CHEBI:58405"/>
        <dbReference type="ChEBI" id="CHEBI:60392"/>
        <dbReference type="EC" id="3.6.1.27"/>
    </reaction>
</comment>
<dbReference type="GO" id="GO:0050380">
    <property type="term" value="F:undecaprenyl-diphosphatase activity"/>
    <property type="evidence" value="ECO:0007669"/>
    <property type="project" value="UniProtKB-UniRule"/>
</dbReference>
<keyword evidence="6 17" id="KW-0812">Transmembrane</keyword>
<comment type="function">
    <text evidence="17">Catalyzes the dephosphorylation of undecaprenyl diphosphate (UPP). Confers resistance to bacitracin.</text>
</comment>
<dbReference type="EMBL" id="LGCM01000018">
    <property type="protein sequence ID" value="KPL88091.1"/>
    <property type="molecule type" value="Genomic_DNA"/>
</dbReference>
<dbReference type="PATRIC" id="fig|229921.5.peg.2335"/>
<evidence type="ECO:0000256" key="1">
    <source>
        <dbReference type="ARBA" id="ARBA00004651"/>
    </source>
</evidence>
<dbReference type="Pfam" id="PF02673">
    <property type="entry name" value="BacA"/>
    <property type="match status" value="1"/>
</dbReference>
<evidence type="ECO:0000256" key="5">
    <source>
        <dbReference type="ARBA" id="ARBA00022475"/>
    </source>
</evidence>
<feature type="transmembrane region" description="Helical" evidence="17">
    <location>
        <begin position="18"/>
        <end position="36"/>
    </location>
</feature>
<evidence type="ECO:0000256" key="2">
    <source>
        <dbReference type="ARBA" id="ARBA00010621"/>
    </source>
</evidence>
<dbReference type="PANTHER" id="PTHR30622:SF4">
    <property type="entry name" value="UNDECAPRENYL-DIPHOSPHATASE"/>
    <property type="match status" value="1"/>
</dbReference>
<comment type="similarity">
    <text evidence="2 17">Belongs to the UppP family.</text>
</comment>
<keyword evidence="7 17" id="KW-0378">Hydrolase</keyword>
<evidence type="ECO:0000256" key="9">
    <source>
        <dbReference type="ARBA" id="ARBA00022984"/>
    </source>
</evidence>
<reference evidence="18 19" key="1">
    <citation type="submission" date="2015-07" db="EMBL/GenBank/DDBJ databases">
        <title>Genome sequence of Levilinea saccharolytica DSM 16555.</title>
        <authorList>
            <person name="Hemp J."/>
            <person name="Ward L.M."/>
            <person name="Pace L.A."/>
            <person name="Fischer W.W."/>
        </authorList>
    </citation>
    <scope>NUCLEOTIDE SEQUENCE [LARGE SCALE GENOMIC DNA]</scope>
    <source>
        <strain evidence="18 19">KIBI-1</strain>
    </source>
</reference>